<dbReference type="AlphaFoldDB" id="A0A350P093"/>
<organism evidence="1 2">
    <name type="scientific">Alteromonas australica</name>
    <dbReference type="NCBI Taxonomy" id="589873"/>
    <lineage>
        <taxon>Bacteria</taxon>
        <taxon>Pseudomonadati</taxon>
        <taxon>Pseudomonadota</taxon>
        <taxon>Gammaproteobacteria</taxon>
        <taxon>Alteromonadales</taxon>
        <taxon>Alteromonadaceae</taxon>
        <taxon>Alteromonas/Salinimonas group</taxon>
        <taxon>Alteromonas</taxon>
    </lineage>
</organism>
<proteinExistence type="predicted"/>
<name>A0A350P093_9ALTE</name>
<dbReference type="Proteomes" id="UP000263517">
    <property type="component" value="Unassembled WGS sequence"/>
</dbReference>
<protein>
    <submittedName>
        <fullName evidence="1">Uncharacterized protein</fullName>
    </submittedName>
</protein>
<gene>
    <name evidence="1" type="ORF">DCW74_03130</name>
</gene>
<comment type="caution">
    <text evidence="1">The sequence shown here is derived from an EMBL/GenBank/DDBJ whole genome shotgun (WGS) entry which is preliminary data.</text>
</comment>
<accession>A0A350P093</accession>
<evidence type="ECO:0000313" key="1">
    <source>
        <dbReference type="EMBL" id="HAW74710.1"/>
    </source>
</evidence>
<sequence>MRKFFFNSIATVTYGLIWFSDRVFSVPAALCMWAGQGVRFSLANVGFFFMAKVDPLSARQVEAEGENDPLSLAIQSLELKLLNSAYQVRDNAVSSGGWTDNHSEAINAIGASLLLEAGWDEEDVHAHMKAVVESIDGLKYNS</sequence>
<evidence type="ECO:0000313" key="2">
    <source>
        <dbReference type="Proteomes" id="UP000263517"/>
    </source>
</evidence>
<reference evidence="1 2" key="1">
    <citation type="journal article" date="2018" name="Nat. Biotechnol.">
        <title>A standardized bacterial taxonomy based on genome phylogeny substantially revises the tree of life.</title>
        <authorList>
            <person name="Parks D.H."/>
            <person name="Chuvochina M."/>
            <person name="Waite D.W."/>
            <person name="Rinke C."/>
            <person name="Skarshewski A."/>
            <person name="Chaumeil P.A."/>
            <person name="Hugenholtz P."/>
        </authorList>
    </citation>
    <scope>NUCLEOTIDE SEQUENCE [LARGE SCALE GENOMIC DNA]</scope>
    <source>
        <strain evidence="1">UBA11978</strain>
    </source>
</reference>
<dbReference type="EMBL" id="DNAN01000108">
    <property type="protein sequence ID" value="HAW74710.1"/>
    <property type="molecule type" value="Genomic_DNA"/>
</dbReference>